<dbReference type="RefSeq" id="WP_281033033.1">
    <property type="nucleotide sequence ID" value="NZ_JBIAQY010000004.1"/>
</dbReference>
<accession>A0ABW6RX74</accession>
<dbReference type="Proteomes" id="UP001601992">
    <property type="component" value="Unassembled WGS sequence"/>
</dbReference>
<organism evidence="1 2">
    <name type="scientific">Nocardia jiangxiensis</name>
    <dbReference type="NCBI Taxonomy" id="282685"/>
    <lineage>
        <taxon>Bacteria</taxon>
        <taxon>Bacillati</taxon>
        <taxon>Actinomycetota</taxon>
        <taxon>Actinomycetes</taxon>
        <taxon>Mycobacteriales</taxon>
        <taxon>Nocardiaceae</taxon>
        <taxon>Nocardia</taxon>
    </lineage>
</organism>
<comment type="caution">
    <text evidence="1">The sequence shown here is derived from an EMBL/GenBank/DDBJ whole genome shotgun (WGS) entry which is preliminary data.</text>
</comment>
<evidence type="ECO:0000313" key="1">
    <source>
        <dbReference type="EMBL" id="MFF3568615.1"/>
    </source>
</evidence>
<gene>
    <name evidence="1" type="ORF">ACFYXQ_12655</name>
</gene>
<dbReference type="EMBL" id="JBIAQY010000004">
    <property type="protein sequence ID" value="MFF3568615.1"/>
    <property type="molecule type" value="Genomic_DNA"/>
</dbReference>
<keyword evidence="2" id="KW-1185">Reference proteome</keyword>
<name>A0ABW6RX74_9NOCA</name>
<protein>
    <submittedName>
        <fullName evidence="1">Uncharacterized protein</fullName>
    </submittedName>
</protein>
<evidence type="ECO:0000313" key="2">
    <source>
        <dbReference type="Proteomes" id="UP001601992"/>
    </source>
</evidence>
<sequence>MIETIEILRVGMPYHAGRRSPITGRADKNAAAAPTSVMEALLGR</sequence>
<proteinExistence type="predicted"/>
<reference evidence="1 2" key="1">
    <citation type="submission" date="2024-10" db="EMBL/GenBank/DDBJ databases">
        <title>The Natural Products Discovery Center: Release of the First 8490 Sequenced Strains for Exploring Actinobacteria Biosynthetic Diversity.</title>
        <authorList>
            <person name="Kalkreuter E."/>
            <person name="Kautsar S.A."/>
            <person name="Yang D."/>
            <person name="Bader C.D."/>
            <person name="Teijaro C.N."/>
            <person name="Fluegel L."/>
            <person name="Davis C.M."/>
            <person name="Simpson J.R."/>
            <person name="Lauterbach L."/>
            <person name="Steele A.D."/>
            <person name="Gui C."/>
            <person name="Meng S."/>
            <person name="Li G."/>
            <person name="Viehrig K."/>
            <person name="Ye F."/>
            <person name="Su P."/>
            <person name="Kiefer A.F."/>
            <person name="Nichols A."/>
            <person name="Cepeda A.J."/>
            <person name="Yan W."/>
            <person name="Fan B."/>
            <person name="Jiang Y."/>
            <person name="Adhikari A."/>
            <person name="Zheng C.-J."/>
            <person name="Schuster L."/>
            <person name="Cowan T.M."/>
            <person name="Smanski M.J."/>
            <person name="Chevrette M.G."/>
            <person name="De Carvalho L.P.S."/>
            <person name="Shen B."/>
        </authorList>
    </citation>
    <scope>NUCLEOTIDE SEQUENCE [LARGE SCALE GENOMIC DNA]</scope>
    <source>
        <strain evidence="1 2">NPDC002593</strain>
    </source>
</reference>